<evidence type="ECO:0000256" key="4">
    <source>
        <dbReference type="ARBA" id="ARBA00022692"/>
    </source>
</evidence>
<evidence type="ECO:0000256" key="1">
    <source>
        <dbReference type="ARBA" id="ARBA00004370"/>
    </source>
</evidence>
<dbReference type="InterPro" id="IPR032799">
    <property type="entry name" value="TAXi_C"/>
</dbReference>
<accession>A0AAD5H6A7</accession>
<feature type="signal peptide" evidence="9">
    <location>
        <begin position="1"/>
        <end position="29"/>
    </location>
</feature>
<dbReference type="SUPFAM" id="SSF50630">
    <property type="entry name" value="Acid proteases"/>
    <property type="match status" value="1"/>
</dbReference>
<dbReference type="PANTHER" id="PTHR13683:SF375">
    <property type="entry name" value="PEPTIDASE A1 DOMAIN-CONTAINING PROTEIN"/>
    <property type="match status" value="1"/>
</dbReference>
<evidence type="ECO:0000256" key="6">
    <source>
        <dbReference type="ARBA" id="ARBA00022801"/>
    </source>
</evidence>
<evidence type="ECO:0000256" key="8">
    <source>
        <dbReference type="ARBA" id="ARBA00023136"/>
    </source>
</evidence>
<evidence type="ECO:0000256" key="7">
    <source>
        <dbReference type="ARBA" id="ARBA00022989"/>
    </source>
</evidence>
<dbReference type="PANTHER" id="PTHR13683">
    <property type="entry name" value="ASPARTYL PROTEASES"/>
    <property type="match status" value="1"/>
</dbReference>
<sequence length="416" mass="43684">MSNGARGAAGLRALLLAACLLAAARCGAAALVLPISFTPVPVAESAVLYPMFANTSLDGVFVTGLQFGTPPQTLQLLIDTGSGITHVAGRGCGSSCGVGLSPTAGYDAQASSTAQRLPCDERCSCPQCECQTQGVEEPYCVFRIAYAMGDSSSGSLWTDMVDMASGAYSNVSVTFGVQERQTGKIAAMNIEGLLALDRSRNSFVGQMRAQNLTDLLAFGTCWEVDYLGSEQGYPSTNATSFLMLGLPEGVMAEVQPQWTPLLAGASQHEWRVGLEEIEELGEADLVQAAEAGTCWQSHVPGALFNNATALAAAFPTIRFRFQGGAEFTADPRGYLTSPRANDDRFACLSFFPWPQTTAPSLSGLTLIGSRVRQNVLTLHDDTNERVGFAQVGDCTALAERWSEAGDGGAAAVSASV</sequence>
<evidence type="ECO:0000256" key="2">
    <source>
        <dbReference type="ARBA" id="ARBA00007447"/>
    </source>
</evidence>
<feature type="domain" description="Peptidase A1" evidence="10">
    <location>
        <begin position="61"/>
        <end position="389"/>
    </location>
</feature>
<dbReference type="Proteomes" id="UP001205105">
    <property type="component" value="Unassembled WGS sequence"/>
</dbReference>
<reference evidence="11" key="1">
    <citation type="submission" date="2020-11" db="EMBL/GenBank/DDBJ databases">
        <title>Chlorella ohadii genome sequencing and assembly.</title>
        <authorList>
            <person name="Murik O."/>
            <person name="Treves H."/>
            <person name="Kedem I."/>
            <person name="Shotland Y."/>
            <person name="Kaplan A."/>
        </authorList>
    </citation>
    <scope>NUCLEOTIDE SEQUENCE</scope>
    <source>
        <strain evidence="11">1</strain>
    </source>
</reference>
<evidence type="ECO:0000313" key="11">
    <source>
        <dbReference type="EMBL" id="KAI7845481.1"/>
    </source>
</evidence>
<organism evidence="11 12">
    <name type="scientific">Chlorella ohadii</name>
    <dbReference type="NCBI Taxonomy" id="2649997"/>
    <lineage>
        <taxon>Eukaryota</taxon>
        <taxon>Viridiplantae</taxon>
        <taxon>Chlorophyta</taxon>
        <taxon>core chlorophytes</taxon>
        <taxon>Trebouxiophyceae</taxon>
        <taxon>Chlorellales</taxon>
        <taxon>Chlorellaceae</taxon>
        <taxon>Chlorella clade</taxon>
        <taxon>Chlorella</taxon>
    </lineage>
</organism>
<evidence type="ECO:0000313" key="12">
    <source>
        <dbReference type="Proteomes" id="UP001205105"/>
    </source>
</evidence>
<dbReference type="Gene3D" id="2.40.70.10">
    <property type="entry name" value="Acid Proteases"/>
    <property type="match status" value="2"/>
</dbReference>
<keyword evidence="7" id="KW-1133">Transmembrane helix</keyword>
<keyword evidence="12" id="KW-1185">Reference proteome</keyword>
<keyword evidence="3" id="KW-0645">Protease</keyword>
<dbReference type="Pfam" id="PF14543">
    <property type="entry name" value="TAXi_N"/>
    <property type="match status" value="1"/>
</dbReference>
<dbReference type="Pfam" id="PF14541">
    <property type="entry name" value="TAXi_C"/>
    <property type="match status" value="1"/>
</dbReference>
<evidence type="ECO:0000256" key="3">
    <source>
        <dbReference type="ARBA" id="ARBA00022670"/>
    </source>
</evidence>
<dbReference type="EMBL" id="JADXDR010000017">
    <property type="protein sequence ID" value="KAI7845481.1"/>
    <property type="molecule type" value="Genomic_DNA"/>
</dbReference>
<keyword evidence="5 9" id="KW-0732">Signal</keyword>
<evidence type="ECO:0000256" key="5">
    <source>
        <dbReference type="ARBA" id="ARBA00022729"/>
    </source>
</evidence>
<dbReference type="InterPro" id="IPR032861">
    <property type="entry name" value="TAXi_N"/>
</dbReference>
<dbReference type="GO" id="GO:0004190">
    <property type="term" value="F:aspartic-type endopeptidase activity"/>
    <property type="evidence" value="ECO:0007669"/>
    <property type="project" value="InterPro"/>
</dbReference>
<evidence type="ECO:0000256" key="9">
    <source>
        <dbReference type="SAM" id="SignalP"/>
    </source>
</evidence>
<keyword evidence="4" id="KW-0812">Transmembrane</keyword>
<dbReference type="InterPro" id="IPR033121">
    <property type="entry name" value="PEPTIDASE_A1"/>
</dbReference>
<comment type="similarity">
    <text evidence="2">Belongs to the peptidase A1 family.</text>
</comment>
<protein>
    <recommendedName>
        <fullName evidence="10">Peptidase A1 domain-containing protein</fullName>
    </recommendedName>
</protein>
<keyword evidence="8" id="KW-0472">Membrane</keyword>
<evidence type="ECO:0000259" key="10">
    <source>
        <dbReference type="PROSITE" id="PS51767"/>
    </source>
</evidence>
<dbReference type="AlphaFoldDB" id="A0AAD5H6A7"/>
<proteinExistence type="inferred from homology"/>
<feature type="chain" id="PRO_5042053946" description="Peptidase A1 domain-containing protein" evidence="9">
    <location>
        <begin position="30"/>
        <end position="416"/>
    </location>
</feature>
<keyword evidence="6" id="KW-0378">Hydrolase</keyword>
<name>A0AAD5H6A7_9CHLO</name>
<dbReference type="InterPro" id="IPR021109">
    <property type="entry name" value="Peptidase_aspartic_dom_sf"/>
</dbReference>
<gene>
    <name evidence="11" type="ORF">COHA_001029</name>
</gene>
<dbReference type="GO" id="GO:0006508">
    <property type="term" value="P:proteolysis"/>
    <property type="evidence" value="ECO:0007669"/>
    <property type="project" value="UniProtKB-KW"/>
</dbReference>
<comment type="subcellular location">
    <subcellularLocation>
        <location evidence="1">Membrane</location>
    </subcellularLocation>
</comment>
<dbReference type="GO" id="GO:0016020">
    <property type="term" value="C:membrane"/>
    <property type="evidence" value="ECO:0007669"/>
    <property type="project" value="UniProtKB-SubCell"/>
</dbReference>
<dbReference type="InterPro" id="IPR001461">
    <property type="entry name" value="Aspartic_peptidase_A1"/>
</dbReference>
<comment type="caution">
    <text evidence="11">The sequence shown here is derived from an EMBL/GenBank/DDBJ whole genome shotgun (WGS) entry which is preliminary data.</text>
</comment>
<dbReference type="PROSITE" id="PS51767">
    <property type="entry name" value="PEPTIDASE_A1"/>
    <property type="match status" value="1"/>
</dbReference>